<dbReference type="InterPro" id="IPR004550">
    <property type="entry name" value="AsnASE_II"/>
</dbReference>
<evidence type="ECO:0000256" key="1">
    <source>
        <dbReference type="ARBA" id="ARBA00010518"/>
    </source>
</evidence>
<dbReference type="InterPro" id="IPR027473">
    <property type="entry name" value="L-asparaginase_C"/>
</dbReference>
<dbReference type="InterPro" id="IPR020827">
    <property type="entry name" value="Asparaginase/glutaminase_AS1"/>
</dbReference>
<organism evidence="9 10">
    <name type="scientific">Streptomyces thermolineatus</name>
    <dbReference type="NCBI Taxonomy" id="44033"/>
    <lineage>
        <taxon>Bacteria</taxon>
        <taxon>Bacillati</taxon>
        <taxon>Actinomycetota</taxon>
        <taxon>Actinomycetes</taxon>
        <taxon>Kitasatosporales</taxon>
        <taxon>Streptomycetaceae</taxon>
        <taxon>Streptomyces</taxon>
    </lineage>
</organism>
<comment type="caution">
    <text evidence="9">The sequence shown here is derived from an EMBL/GenBank/DDBJ whole genome shotgun (WGS) entry which is preliminary data.</text>
</comment>
<comment type="catalytic activity">
    <reaction evidence="4">
        <text>L-asparagine + H2O = L-aspartate + NH4(+)</text>
        <dbReference type="Rhea" id="RHEA:21016"/>
        <dbReference type="ChEBI" id="CHEBI:15377"/>
        <dbReference type="ChEBI" id="CHEBI:28938"/>
        <dbReference type="ChEBI" id="CHEBI:29991"/>
        <dbReference type="ChEBI" id="CHEBI:58048"/>
        <dbReference type="EC" id="3.5.1.1"/>
    </reaction>
</comment>
<evidence type="ECO:0000256" key="3">
    <source>
        <dbReference type="ARBA" id="ARBA00022801"/>
    </source>
</evidence>
<accession>A0ABN3MAD2</accession>
<sequence length="348" mass="35490">MRRVVVISTGGTIASRWQGEGYAAQAGGSEVLASAPVPEGLDVRVVDLFTVNSSRITTAHQLELLRTVREVLTDPEVAGVVVTHGTDTLEESAYLLSLFHDDPRPVVFTGAQQPLEVADGDAPGNLYDALLTASCGRDTGVVIVFAGLVHEARGTVKVHTLAPQAFADPCGSPLGRVEFGRVTWLRRPDRTPALELRLPGPGGRLPRVDIVMHHTGADTLLLDAVLAAGAEGVVLVGTGAGNATPDIAAAVACAVDSGVLVALSTRVQTGPVAALYTGGGAVDLAAVGALLSGSLRAGQTRIAVLASLLSAGPAATAAERTDVLRRVLDGAAVEPPLSVPAGSRRSAA</sequence>
<dbReference type="PIRSF" id="PIRSF500176">
    <property type="entry name" value="L_ASNase"/>
    <property type="match status" value="1"/>
</dbReference>
<dbReference type="PANTHER" id="PTHR11707:SF28">
    <property type="entry name" value="60 KDA LYSOPHOSPHOLIPASE"/>
    <property type="match status" value="1"/>
</dbReference>
<evidence type="ECO:0000256" key="4">
    <source>
        <dbReference type="ARBA" id="ARBA00049366"/>
    </source>
</evidence>
<proteinExistence type="inferred from homology"/>
<dbReference type="PANTHER" id="PTHR11707">
    <property type="entry name" value="L-ASPARAGINASE"/>
    <property type="match status" value="1"/>
</dbReference>
<protein>
    <recommendedName>
        <fullName evidence="2">asparaginase</fullName>
        <ecNumber evidence="2">3.5.1.1</ecNumber>
    </recommendedName>
</protein>
<evidence type="ECO:0000259" key="7">
    <source>
        <dbReference type="Pfam" id="PF00710"/>
    </source>
</evidence>
<dbReference type="Proteomes" id="UP001501358">
    <property type="component" value="Unassembled WGS sequence"/>
</dbReference>
<evidence type="ECO:0000256" key="6">
    <source>
        <dbReference type="PROSITE-ProRule" id="PRU10100"/>
    </source>
</evidence>
<dbReference type="RefSeq" id="WP_344384445.1">
    <property type="nucleotide sequence ID" value="NZ_BAAATA010000025.1"/>
</dbReference>
<dbReference type="Pfam" id="PF00710">
    <property type="entry name" value="Asparaginase"/>
    <property type="match status" value="1"/>
</dbReference>
<reference evidence="9 10" key="1">
    <citation type="journal article" date="2019" name="Int. J. Syst. Evol. Microbiol.">
        <title>The Global Catalogue of Microorganisms (GCM) 10K type strain sequencing project: providing services to taxonomists for standard genome sequencing and annotation.</title>
        <authorList>
            <consortium name="The Broad Institute Genomics Platform"/>
            <consortium name="The Broad Institute Genome Sequencing Center for Infectious Disease"/>
            <person name="Wu L."/>
            <person name="Ma J."/>
        </authorList>
    </citation>
    <scope>NUCLEOTIDE SEQUENCE [LARGE SCALE GENOMIC DNA]</scope>
    <source>
        <strain evidence="9 10">JCM 6307</strain>
    </source>
</reference>
<dbReference type="CDD" id="cd08964">
    <property type="entry name" value="L-asparaginase_II"/>
    <property type="match status" value="1"/>
</dbReference>
<dbReference type="PROSITE" id="PS00144">
    <property type="entry name" value="ASN_GLN_ASE_1"/>
    <property type="match status" value="1"/>
</dbReference>
<evidence type="ECO:0000256" key="2">
    <source>
        <dbReference type="ARBA" id="ARBA00012920"/>
    </source>
</evidence>
<dbReference type="InterPro" id="IPR027474">
    <property type="entry name" value="L-asparaginase_N"/>
</dbReference>
<dbReference type="SFLD" id="SFLDS00057">
    <property type="entry name" value="Glutaminase/Asparaginase"/>
    <property type="match status" value="1"/>
</dbReference>
<gene>
    <name evidence="9" type="ORF">GCM10010406_38590</name>
</gene>
<feature type="domain" description="L-asparaginase N-terminal" evidence="7">
    <location>
        <begin position="3"/>
        <end position="188"/>
    </location>
</feature>
<comment type="similarity">
    <text evidence="1">Belongs to the asparaginase 1 family.</text>
</comment>
<name>A0ABN3MAD2_9ACTN</name>
<dbReference type="PIRSF" id="PIRSF001220">
    <property type="entry name" value="L-ASNase_gatD"/>
    <property type="match status" value="1"/>
</dbReference>
<dbReference type="Gene3D" id="3.40.50.1170">
    <property type="entry name" value="L-asparaginase, N-terminal domain"/>
    <property type="match status" value="1"/>
</dbReference>
<evidence type="ECO:0000259" key="8">
    <source>
        <dbReference type="Pfam" id="PF17763"/>
    </source>
</evidence>
<feature type="active site" evidence="5">
    <location>
        <position position="12"/>
    </location>
</feature>
<evidence type="ECO:0000313" key="9">
    <source>
        <dbReference type="EMBL" id="GAA2498341.1"/>
    </source>
</evidence>
<dbReference type="InterPro" id="IPR036152">
    <property type="entry name" value="Asp/glu_Ase-like_sf"/>
</dbReference>
<dbReference type="InterPro" id="IPR037152">
    <property type="entry name" value="L-asparaginase_N_sf"/>
</dbReference>
<dbReference type="Gene3D" id="3.40.50.40">
    <property type="match status" value="1"/>
</dbReference>
<dbReference type="PROSITE" id="PS51732">
    <property type="entry name" value="ASN_GLN_ASE_3"/>
    <property type="match status" value="1"/>
</dbReference>
<dbReference type="SUPFAM" id="SSF53774">
    <property type="entry name" value="Glutaminase/Asparaginase"/>
    <property type="match status" value="1"/>
</dbReference>
<dbReference type="EC" id="3.5.1.1" evidence="2"/>
<feature type="domain" description="Asparaginase/glutaminase C-terminal" evidence="8">
    <location>
        <begin position="207"/>
        <end position="309"/>
    </location>
</feature>
<feature type="active site" evidence="6">
    <location>
        <position position="86"/>
    </location>
</feature>
<dbReference type="EMBL" id="BAAATA010000025">
    <property type="protein sequence ID" value="GAA2498341.1"/>
    <property type="molecule type" value="Genomic_DNA"/>
</dbReference>
<dbReference type="SMART" id="SM00870">
    <property type="entry name" value="Asparaginase"/>
    <property type="match status" value="1"/>
</dbReference>
<evidence type="ECO:0000313" key="10">
    <source>
        <dbReference type="Proteomes" id="UP001501358"/>
    </source>
</evidence>
<dbReference type="InterPro" id="IPR027475">
    <property type="entry name" value="Asparaginase/glutaminase_AS2"/>
</dbReference>
<keyword evidence="3" id="KW-0378">Hydrolase</keyword>
<evidence type="ECO:0000256" key="5">
    <source>
        <dbReference type="PROSITE-ProRule" id="PRU10099"/>
    </source>
</evidence>
<dbReference type="PROSITE" id="PS00917">
    <property type="entry name" value="ASN_GLN_ASE_2"/>
    <property type="match status" value="1"/>
</dbReference>
<dbReference type="InterPro" id="IPR040919">
    <property type="entry name" value="Asparaginase_C"/>
</dbReference>
<dbReference type="Pfam" id="PF17763">
    <property type="entry name" value="Asparaginase_C"/>
    <property type="match status" value="1"/>
</dbReference>
<dbReference type="PRINTS" id="PR00139">
    <property type="entry name" value="ASNGLNASE"/>
</dbReference>
<keyword evidence="10" id="KW-1185">Reference proteome</keyword>
<dbReference type="InterPro" id="IPR006034">
    <property type="entry name" value="Asparaginase/glutaminase-like"/>
</dbReference>